<dbReference type="GO" id="GO:0004180">
    <property type="term" value="F:carboxypeptidase activity"/>
    <property type="evidence" value="ECO:0007669"/>
    <property type="project" value="UniProtKB-KW"/>
</dbReference>
<evidence type="ECO:0000256" key="2">
    <source>
        <dbReference type="ARBA" id="ARBA00022645"/>
    </source>
</evidence>
<evidence type="ECO:0000256" key="5">
    <source>
        <dbReference type="ARBA" id="ARBA00022825"/>
    </source>
</evidence>
<feature type="active site" description="Nucleophile" evidence="6">
    <location>
        <position position="106"/>
    </location>
</feature>
<evidence type="ECO:0000256" key="1">
    <source>
        <dbReference type="ARBA" id="ARBA00010233"/>
    </source>
</evidence>
<protein>
    <submittedName>
        <fullName evidence="9">Muramoyltetrapeptide carboxypeptidase</fullName>
    </submittedName>
</protein>
<dbReference type="InterPro" id="IPR027478">
    <property type="entry name" value="LdcA_N"/>
</dbReference>
<keyword evidence="5" id="KW-0720">Serine protease</keyword>
<dbReference type="Gene3D" id="3.40.50.10740">
    <property type="entry name" value="Class I glutamine amidotransferase-like"/>
    <property type="match status" value="1"/>
</dbReference>
<proteinExistence type="inferred from homology"/>
<feature type="domain" description="LD-carboxypeptidase N-terminal" evidence="7">
    <location>
        <begin position="6"/>
        <end position="126"/>
    </location>
</feature>
<dbReference type="Gene3D" id="3.50.30.60">
    <property type="entry name" value="LD-carboxypeptidase A C-terminal domain-like"/>
    <property type="match status" value="1"/>
</dbReference>
<dbReference type="GO" id="GO:0008236">
    <property type="term" value="F:serine-type peptidase activity"/>
    <property type="evidence" value="ECO:0007669"/>
    <property type="project" value="UniProtKB-KW"/>
</dbReference>
<dbReference type="InterPro" id="IPR040449">
    <property type="entry name" value="Peptidase_S66_N"/>
</dbReference>
<dbReference type="GO" id="GO:0006508">
    <property type="term" value="P:proteolysis"/>
    <property type="evidence" value="ECO:0007669"/>
    <property type="project" value="UniProtKB-KW"/>
</dbReference>
<reference evidence="9 10" key="1">
    <citation type="submission" date="2018-03" db="EMBL/GenBank/DDBJ databases">
        <title>Draft genome sequence of the first documented clinical Siccibacter turicensis isolate in Austria.</title>
        <authorList>
            <person name="Lepuschitz S."/>
            <person name="Pekard-Amenitsch S."/>
            <person name="Haunold R."/>
            <person name="Schill S."/>
            <person name="Mach R."/>
            <person name="Allerberger F."/>
            <person name="Ruppitsch W."/>
            <person name="Forsythe S.J."/>
        </authorList>
    </citation>
    <scope>NUCLEOTIDE SEQUENCE [LARGE SCALE GENOMIC DNA]</scope>
    <source>
        <strain evidence="9 10">6100069499-17</strain>
    </source>
</reference>
<dbReference type="NCBIfam" id="NF008424">
    <property type="entry name" value="PRK11253.1"/>
    <property type="match status" value="1"/>
</dbReference>
<accession>A0A2P8VM99</accession>
<dbReference type="InterPro" id="IPR029062">
    <property type="entry name" value="Class_I_gatase-like"/>
</dbReference>
<evidence type="ECO:0000259" key="7">
    <source>
        <dbReference type="Pfam" id="PF02016"/>
    </source>
</evidence>
<dbReference type="SUPFAM" id="SSF52317">
    <property type="entry name" value="Class I glutamine amidotransferase-like"/>
    <property type="match status" value="1"/>
</dbReference>
<dbReference type="PANTHER" id="PTHR30237:SF2">
    <property type="entry name" value="MUREIN TETRAPEPTIDE CARBOXYPEPTIDASE"/>
    <property type="match status" value="1"/>
</dbReference>
<dbReference type="Pfam" id="PF02016">
    <property type="entry name" value="Peptidase_S66"/>
    <property type="match status" value="1"/>
</dbReference>
<feature type="active site" description="Charge relay system" evidence="6">
    <location>
        <position position="200"/>
    </location>
</feature>
<comment type="caution">
    <text evidence="9">The sequence shown here is derived from an EMBL/GenBank/DDBJ whole genome shotgun (WGS) entry which is preliminary data.</text>
</comment>
<dbReference type="RefSeq" id="WP_106876889.1">
    <property type="nucleotide sequence ID" value="NZ_PYEP01000003.1"/>
</dbReference>
<evidence type="ECO:0000259" key="8">
    <source>
        <dbReference type="Pfam" id="PF17676"/>
    </source>
</evidence>
<dbReference type="PANTHER" id="PTHR30237">
    <property type="entry name" value="MURAMOYLTETRAPEPTIDE CARBOXYPEPTIDASE"/>
    <property type="match status" value="1"/>
</dbReference>
<organism evidence="9 10">
    <name type="scientific">Siccibacter turicensis</name>
    <dbReference type="NCBI Taxonomy" id="357233"/>
    <lineage>
        <taxon>Bacteria</taxon>
        <taxon>Pseudomonadati</taxon>
        <taxon>Pseudomonadota</taxon>
        <taxon>Gammaproteobacteria</taxon>
        <taxon>Enterobacterales</taxon>
        <taxon>Enterobacteriaceae</taxon>
        <taxon>Siccibacter</taxon>
    </lineage>
</organism>
<dbReference type="Pfam" id="PF17676">
    <property type="entry name" value="Peptidase_S66C"/>
    <property type="match status" value="1"/>
</dbReference>
<keyword evidence="10" id="KW-1185">Reference proteome</keyword>
<gene>
    <name evidence="9" type="ORF">C7G83_08445</name>
</gene>
<evidence type="ECO:0000256" key="3">
    <source>
        <dbReference type="ARBA" id="ARBA00022670"/>
    </source>
</evidence>
<dbReference type="InterPro" id="IPR027461">
    <property type="entry name" value="Carboxypeptidase_A_C_sf"/>
</dbReference>
<keyword evidence="2 9" id="KW-0121">Carboxypeptidase</keyword>
<feature type="active site" description="Charge relay system" evidence="6">
    <location>
        <position position="270"/>
    </location>
</feature>
<dbReference type="OrthoDB" id="9807329at2"/>
<dbReference type="InterPro" id="IPR040921">
    <property type="entry name" value="Peptidase_S66C"/>
</dbReference>
<dbReference type="AlphaFoldDB" id="A0A2P8VM99"/>
<dbReference type="Proteomes" id="UP000240212">
    <property type="component" value="Unassembled WGS sequence"/>
</dbReference>
<dbReference type="EMBL" id="PYEP01000003">
    <property type="protein sequence ID" value="PSN08198.1"/>
    <property type="molecule type" value="Genomic_DNA"/>
</dbReference>
<evidence type="ECO:0000256" key="4">
    <source>
        <dbReference type="ARBA" id="ARBA00022801"/>
    </source>
</evidence>
<keyword evidence="3" id="KW-0645">Protease</keyword>
<dbReference type="PIRSF" id="PIRSF028757">
    <property type="entry name" value="LD-carboxypeptidase"/>
    <property type="match status" value="1"/>
</dbReference>
<feature type="domain" description="LD-carboxypeptidase C-terminal" evidence="8">
    <location>
        <begin position="169"/>
        <end position="285"/>
    </location>
</feature>
<evidence type="ECO:0000313" key="9">
    <source>
        <dbReference type="EMBL" id="PSN08198.1"/>
    </source>
</evidence>
<name>A0A2P8VM99_9ENTR</name>
<evidence type="ECO:0000256" key="6">
    <source>
        <dbReference type="PIRSR" id="PIRSR028757-1"/>
    </source>
</evidence>
<evidence type="ECO:0000313" key="10">
    <source>
        <dbReference type="Proteomes" id="UP000240212"/>
    </source>
</evidence>
<comment type="similarity">
    <text evidence="1">Belongs to the peptidase S66 family.</text>
</comment>
<keyword evidence="4" id="KW-0378">Hydrolase</keyword>
<dbReference type="STRING" id="1388748.GCA_000463155_02660"/>
<sequence>MSVFQLIAPSGYCLQQEAARRGVARLEAGGHQVYGQAVIPRRYQRFAGTDAERLADINALATLPATVDIVMPVRGGYGMSRLLQEVDYAALRARQATDPLLICGHSDFTALQMALLANGNVMTFSGPMLAGNFGAETLDAFTLHHFWMALRQPRFTLEWAGSGPACAVEGQVWGGNLAMIASLVGTPWLPSIEGGILVVEDINEHPFRVERMLLQLLYAGVLETQRALVLGSFSASAPNDYDAGYSLDAMCEALRARLPIPVISGLAFGHEPQTVTLPLGARGELTHDGTHTRLTLSGHPVLREAEKNTFTTLIEQSPR</sequence>
<dbReference type="SUPFAM" id="SSF141986">
    <property type="entry name" value="LD-carboxypeptidase A C-terminal domain-like"/>
    <property type="match status" value="1"/>
</dbReference>
<dbReference type="CDD" id="cd07025">
    <property type="entry name" value="Peptidase_S66"/>
    <property type="match status" value="1"/>
</dbReference>
<dbReference type="InterPro" id="IPR003507">
    <property type="entry name" value="S66_fam"/>
</dbReference>